<dbReference type="Proteomes" id="UP000237438">
    <property type="component" value="Unassembled WGS sequence"/>
</dbReference>
<comment type="caution">
    <text evidence="1">The sequence shown here is derived from an EMBL/GenBank/DDBJ whole genome shotgun (WGS) entry which is preliminary data.</text>
</comment>
<dbReference type="STRING" id="225359.A0A2S4PPH8"/>
<dbReference type="Pfam" id="PF11654">
    <property type="entry name" value="NCE101"/>
    <property type="match status" value="1"/>
</dbReference>
<keyword evidence="2" id="KW-1185">Reference proteome</keyword>
<reference evidence="1 2" key="1">
    <citation type="submission" date="2017-10" db="EMBL/GenBank/DDBJ databases">
        <title>Development of genomic resources for the powdery mildew, Erysiphe pulchra.</title>
        <authorList>
            <person name="Wadl P.A."/>
            <person name="Mack B.M."/>
            <person name="Moore G."/>
            <person name="Beltz S.B."/>
        </authorList>
    </citation>
    <scope>NUCLEOTIDE SEQUENCE [LARGE SCALE GENOMIC DNA]</scope>
    <source>
        <strain evidence="1">Cflorida</strain>
    </source>
</reference>
<name>A0A2S4PPH8_9PEZI</name>
<protein>
    <submittedName>
        <fullName evidence="1">Uncharacterized protein</fullName>
    </submittedName>
</protein>
<accession>A0A2S4PPH8</accession>
<dbReference type="EMBL" id="PEDP01001263">
    <property type="protein sequence ID" value="POS83943.1"/>
    <property type="molecule type" value="Genomic_DNA"/>
</dbReference>
<evidence type="ECO:0000313" key="1">
    <source>
        <dbReference type="EMBL" id="POS83943.1"/>
    </source>
</evidence>
<gene>
    <name evidence="1" type="ORF">EPUL_005397</name>
</gene>
<evidence type="ECO:0000313" key="2">
    <source>
        <dbReference type="Proteomes" id="UP000237438"/>
    </source>
</evidence>
<sequence length="123" mass="13691">MHPPPKYLISKYGDPIFATIIGLASAAIKINRKEKELGHSTQETINTARRFNGNSQFLFIHQEASNGAFANFKNLTQQITPPPTRKTSTCSAIRKIMKSTFEAAIFALITSNQGVDFYRNSVI</sequence>
<dbReference type="OrthoDB" id="2155101at2759"/>
<dbReference type="AlphaFoldDB" id="A0A2S4PPH8"/>
<dbReference type="GO" id="GO:0009306">
    <property type="term" value="P:protein secretion"/>
    <property type="evidence" value="ECO:0007669"/>
    <property type="project" value="InterPro"/>
</dbReference>
<organism evidence="1 2">
    <name type="scientific">Erysiphe pulchra</name>
    <dbReference type="NCBI Taxonomy" id="225359"/>
    <lineage>
        <taxon>Eukaryota</taxon>
        <taxon>Fungi</taxon>
        <taxon>Dikarya</taxon>
        <taxon>Ascomycota</taxon>
        <taxon>Pezizomycotina</taxon>
        <taxon>Leotiomycetes</taxon>
        <taxon>Erysiphales</taxon>
        <taxon>Erysiphaceae</taxon>
        <taxon>Erysiphe</taxon>
    </lineage>
</organism>
<proteinExistence type="predicted"/>
<dbReference type="InterPro" id="IPR024242">
    <property type="entry name" value="NCE101"/>
</dbReference>